<proteinExistence type="predicted"/>
<comment type="caution">
    <text evidence="1">The sequence shown here is derived from an EMBL/GenBank/DDBJ whole genome shotgun (WGS) entry which is preliminary data.</text>
</comment>
<reference evidence="1 2" key="1">
    <citation type="journal article" date="2012" name="FEBS Lett.">
        <title>Anammox organism KSU-1 expresses a NirK-type copper-containing nitrite reductase instead of a NirS-type with cytochrome cd1.</title>
        <authorList>
            <person name="Hira D."/>
            <person name="Toh H."/>
            <person name="Migita C.T."/>
            <person name="Okubo H."/>
            <person name="Nishiyama T."/>
            <person name="Hattori M."/>
            <person name="Furukawa K."/>
            <person name="Fujii T."/>
        </authorList>
    </citation>
    <scope>NUCLEOTIDE SEQUENCE [LARGE SCALE GENOMIC DNA]</scope>
</reference>
<accession>I3ING7</accession>
<evidence type="ECO:0000313" key="2">
    <source>
        <dbReference type="Proteomes" id="UP000002985"/>
    </source>
</evidence>
<protein>
    <recommendedName>
        <fullName evidence="3">Alginate export domain-containing protein</fullName>
    </recommendedName>
</protein>
<keyword evidence="2" id="KW-1185">Reference proteome</keyword>
<name>I3ING7_9BACT</name>
<dbReference type="AlphaFoldDB" id="I3ING7"/>
<dbReference type="STRING" id="247490.KSU1_C1666"/>
<dbReference type="EMBL" id="BAFH01000003">
    <property type="protein sequence ID" value="GAB63262.1"/>
    <property type="molecule type" value="Genomic_DNA"/>
</dbReference>
<sequence>MKPNKLSKLLGFIPQPNLLYNFCNLHKETILIFLMKNLRKSLSIPFLFTLLLSSKLFAQIYTDITKPNTLAYNDFISGNFRTQYEGRWGGDENDHDMYEYLSFKTKDFFHDKVTIAGSGRLSEDFDGHEDKNGAFRDILDSYDRSYNGRVYFLYADIKDPVIDKSSLRVGRQYQYSIETILFDGAKYEQKIGILDTYVFGGLRASQYTNTYFDTVAGSGISIRPFMDTRMNLDYVRIIDDEFIDDEVGFNVWQRIYEDLNFYGRYTLLNTVSKDFLVKLSWDKIDWDASVQLSYYRFLNSLAEQSNNISPISEILNTFEPFDLISLTGHKGWGEKFEVSSGIDRRNVLEKEDENTFNRDYYRTFFSFMTYNILLKESKVTFTVEYWNIKGVDHSTDANVDFDKKIGKFDIGLGTGYSFYKFNFTGSNDLAFLENSELEEDVVQKINVRTYYLRIKYLLTEQSNVSLRWISEVSDTDPETFHQLVVSYNKSF</sequence>
<evidence type="ECO:0008006" key="3">
    <source>
        <dbReference type="Google" id="ProtNLM"/>
    </source>
</evidence>
<evidence type="ECO:0000313" key="1">
    <source>
        <dbReference type="EMBL" id="GAB63262.1"/>
    </source>
</evidence>
<dbReference type="Proteomes" id="UP000002985">
    <property type="component" value="Unassembled WGS sequence"/>
</dbReference>
<gene>
    <name evidence="1" type="ORF">KSU1_C1666</name>
</gene>
<organism evidence="1 2">
    <name type="scientific">Candidatus Jettenia caeni</name>
    <dbReference type="NCBI Taxonomy" id="247490"/>
    <lineage>
        <taxon>Bacteria</taxon>
        <taxon>Pseudomonadati</taxon>
        <taxon>Planctomycetota</taxon>
        <taxon>Candidatus Brocadiia</taxon>
        <taxon>Candidatus Brocadiales</taxon>
        <taxon>Candidatus Brocadiaceae</taxon>
        <taxon>Candidatus Jettenia</taxon>
    </lineage>
</organism>